<dbReference type="Pfam" id="PF01697">
    <property type="entry name" value="Glyco_transf_92"/>
    <property type="match status" value="1"/>
</dbReference>
<dbReference type="AlphaFoldDB" id="A0A3P6R4K6"/>
<dbReference type="Proteomes" id="UP000271889">
    <property type="component" value="Unassembled WGS sequence"/>
</dbReference>
<keyword evidence="5" id="KW-0472">Membrane</keyword>
<comment type="subcellular location">
    <subcellularLocation>
        <location evidence="1">Membrane</location>
        <topology evidence="1">Single-pass membrane protein</topology>
    </subcellularLocation>
</comment>
<keyword evidence="8" id="KW-1185">Reference proteome</keyword>
<organism evidence="7 8">
    <name type="scientific">Cylicostephanus goldi</name>
    <name type="common">Nematode worm</name>
    <dbReference type="NCBI Taxonomy" id="71465"/>
    <lineage>
        <taxon>Eukaryota</taxon>
        <taxon>Metazoa</taxon>
        <taxon>Ecdysozoa</taxon>
        <taxon>Nematoda</taxon>
        <taxon>Chromadorea</taxon>
        <taxon>Rhabditida</taxon>
        <taxon>Rhabditina</taxon>
        <taxon>Rhabditomorpha</taxon>
        <taxon>Strongyloidea</taxon>
        <taxon>Strongylidae</taxon>
        <taxon>Cylicostephanus</taxon>
    </lineage>
</organism>
<reference evidence="7 8" key="1">
    <citation type="submission" date="2018-11" db="EMBL/GenBank/DDBJ databases">
        <authorList>
            <consortium name="Pathogen Informatics"/>
        </authorList>
    </citation>
    <scope>NUCLEOTIDE SEQUENCE [LARGE SCALE GENOMIC DNA]</scope>
</reference>
<dbReference type="GO" id="GO:0016757">
    <property type="term" value="F:glycosyltransferase activity"/>
    <property type="evidence" value="ECO:0007669"/>
    <property type="project" value="UniProtKB-UniRule"/>
</dbReference>
<evidence type="ECO:0000256" key="4">
    <source>
        <dbReference type="ARBA" id="ARBA00022679"/>
    </source>
</evidence>
<dbReference type="InterPro" id="IPR008166">
    <property type="entry name" value="Glyco_transf_92"/>
</dbReference>
<dbReference type="EMBL" id="UYRV01010612">
    <property type="protein sequence ID" value="VDK57546.1"/>
    <property type="molecule type" value="Genomic_DNA"/>
</dbReference>
<dbReference type="EC" id="2.4.1.-" evidence="6"/>
<dbReference type="OrthoDB" id="5801206at2759"/>
<evidence type="ECO:0000256" key="2">
    <source>
        <dbReference type="ARBA" id="ARBA00007647"/>
    </source>
</evidence>
<evidence type="ECO:0000313" key="8">
    <source>
        <dbReference type="Proteomes" id="UP000271889"/>
    </source>
</evidence>
<evidence type="ECO:0000313" key="7">
    <source>
        <dbReference type="EMBL" id="VDK57546.1"/>
    </source>
</evidence>
<evidence type="ECO:0000256" key="6">
    <source>
        <dbReference type="RuleBase" id="RU366017"/>
    </source>
</evidence>
<proteinExistence type="inferred from homology"/>
<accession>A0A3P6R4K6</accession>
<evidence type="ECO:0000256" key="1">
    <source>
        <dbReference type="ARBA" id="ARBA00004167"/>
    </source>
</evidence>
<keyword evidence="4 6" id="KW-0808">Transferase</keyword>
<keyword evidence="3 6" id="KW-0328">Glycosyltransferase</keyword>
<name>A0A3P6R4K6_CYLGO</name>
<sequence length="110" mass="13046">MHDIGRPFMSLVFPEYTVMCLRREGARFISLSDTANGQYDYPVPIMDRTRYEPAHFFSICLAPIYGPEPKWLQLAELVEHYKIQVLYFLDMRNNKNPFTPLIQIVVYSYF</sequence>
<gene>
    <name evidence="7" type="ORF">CGOC_LOCUS4027</name>
</gene>
<evidence type="ECO:0000256" key="3">
    <source>
        <dbReference type="ARBA" id="ARBA00022676"/>
    </source>
</evidence>
<dbReference type="GO" id="GO:0016020">
    <property type="term" value="C:membrane"/>
    <property type="evidence" value="ECO:0007669"/>
    <property type="project" value="UniProtKB-SubCell"/>
</dbReference>
<comment type="similarity">
    <text evidence="2 6">Belongs to the glycosyltransferase 92 family.</text>
</comment>
<protein>
    <recommendedName>
        <fullName evidence="6">Glycosyltransferase family 92 protein</fullName>
        <ecNumber evidence="6">2.4.1.-</ecNumber>
    </recommendedName>
</protein>
<evidence type="ECO:0000256" key="5">
    <source>
        <dbReference type="ARBA" id="ARBA00023136"/>
    </source>
</evidence>